<organism evidence="1 2">
    <name type="scientific">Archaeoglobus profundus (strain DSM 5631 / JCM 9629 / NBRC 100127 / Av18)</name>
    <dbReference type="NCBI Taxonomy" id="572546"/>
    <lineage>
        <taxon>Archaea</taxon>
        <taxon>Methanobacteriati</taxon>
        <taxon>Methanobacteriota</taxon>
        <taxon>Archaeoglobi</taxon>
        <taxon>Archaeoglobales</taxon>
        <taxon>Archaeoglobaceae</taxon>
        <taxon>Archaeoglobus</taxon>
    </lineage>
</organism>
<dbReference type="Proteomes" id="UP000001901">
    <property type="component" value="Chromosome"/>
</dbReference>
<dbReference type="PaxDb" id="572546-Arcpr_1044"/>
<gene>
    <name evidence="1" type="ordered locus">Arcpr_1044</name>
</gene>
<dbReference type="KEGG" id="apo:Arcpr_1044"/>
<proteinExistence type="predicted"/>
<dbReference type="HOGENOM" id="CLU_1801593_0_0_2"/>
<dbReference type="GeneID" id="8739719"/>
<protein>
    <submittedName>
        <fullName evidence="1">Uncharacterized protein</fullName>
    </submittedName>
</protein>
<name>D2RDA9_ARCPA</name>
<dbReference type="RefSeq" id="WP_012940439.1">
    <property type="nucleotide sequence ID" value="NC_013741.1"/>
</dbReference>
<dbReference type="EMBL" id="CP001857">
    <property type="protein sequence ID" value="ADB58103.1"/>
    <property type="molecule type" value="Genomic_DNA"/>
</dbReference>
<dbReference type="AlphaFoldDB" id="D2RDA9"/>
<sequence length="143" mass="16789">MLSKLGEEGRKRAMWILKRVGLCEEDGIEPKFESNELSVEELEIFDEVEYAIMFDYEVGYNIALKAINRLVKLKRFRSALYVCDMIGDEIVRRGILKEGMLYYESVGDFKNAYEFARILGDERGKIYKELYELYLKVRGEGCR</sequence>
<evidence type="ECO:0000313" key="1">
    <source>
        <dbReference type="EMBL" id="ADB58103.1"/>
    </source>
</evidence>
<accession>D2RDA9</accession>
<reference evidence="1 2" key="1">
    <citation type="journal article" date="2010" name="Stand. Genomic Sci.">
        <title>Complete genome sequence of Archaeoglobus profundus type strain (AV18).</title>
        <authorList>
            <person name="von Jan M."/>
            <person name="Lapidus A."/>
            <person name="Del Rio T.G."/>
            <person name="Copeland A."/>
            <person name="Tice H."/>
            <person name="Cheng J.F."/>
            <person name="Lucas S."/>
            <person name="Chen F."/>
            <person name="Nolan M."/>
            <person name="Goodwin L."/>
            <person name="Han C."/>
            <person name="Pitluck S."/>
            <person name="Liolios K."/>
            <person name="Ivanova N."/>
            <person name="Mavromatis K."/>
            <person name="Ovchinnikova G."/>
            <person name="Chertkov O."/>
            <person name="Pati A."/>
            <person name="Chen A."/>
            <person name="Palaniappan K."/>
            <person name="Land M."/>
            <person name="Hauser L."/>
            <person name="Chang Y.J."/>
            <person name="Jeffries C.D."/>
            <person name="Saunders E."/>
            <person name="Brettin T."/>
            <person name="Detter J.C."/>
            <person name="Chain P."/>
            <person name="Eichinger K."/>
            <person name="Huber H."/>
            <person name="Spring S."/>
            <person name="Rohde M."/>
            <person name="Goker M."/>
            <person name="Wirth R."/>
            <person name="Woyke T."/>
            <person name="Bristow J."/>
            <person name="Eisen J.A."/>
            <person name="Markowitz V."/>
            <person name="Hugenholtz P."/>
            <person name="Kyrpides N.C."/>
            <person name="Klenk H.P."/>
        </authorList>
    </citation>
    <scope>NUCLEOTIDE SEQUENCE [LARGE SCALE GENOMIC DNA]</scope>
    <source>
        <strain evidence="2">DSM 5631 / JCM 9629 / NBRC 100127 / Av18</strain>
    </source>
</reference>
<dbReference type="STRING" id="572546.Arcpr_1044"/>
<keyword evidence="2" id="KW-1185">Reference proteome</keyword>
<evidence type="ECO:0000313" key="2">
    <source>
        <dbReference type="Proteomes" id="UP000001901"/>
    </source>
</evidence>